<sequence length="407" mass="45567">MPKAKKARIAAAQGGDVKRKANDINKKKMNTFPRLSTTNNNNNDTKKNKTNNGKQQRNQRPIVPFGRNDRVLLIGEGDFSFARSLVVQHRCRNVLATCYDSKDDLYGKYPQVEGTIQEMQNAFLKKDKKRKTDGDEADDHDAQATNKNKTNLKVLFSVDARKLGHASAGGGKDVRIGFPRPHQLKRPAWLEARHAANNANKKHNSGGQGKGEGGPWDIICFNFPHVGGLSTDVNRQVRFNQELLVAFFKACVPLLSRPIDSNGAVDNEFEDEDYWEESSDDSDEDGENGNGREKNKPRTESGQILVSLFEGEPYTLWNIKDLARHAGLKVITSFKFPWASYQGYSHARTLGHIEGKHGGRGGWKGEDRDARMYVFELKDDHATAQLKADASAKKKRPRNESDSDDSD</sequence>
<dbReference type="RefSeq" id="XP_040643201.1">
    <property type="nucleotide sequence ID" value="XM_040783543.1"/>
</dbReference>
<reference evidence="4" key="1">
    <citation type="journal article" date="2014" name="Nat. Commun.">
        <title>Genomic adaptations of the halophilic Dead Sea filamentous fungus Eurotium rubrum.</title>
        <authorList>
            <person name="Kis-Papo T."/>
            <person name="Weig A.R."/>
            <person name="Riley R."/>
            <person name="Persoh D."/>
            <person name="Salamov A."/>
            <person name="Sun H."/>
            <person name="Lipzen A."/>
            <person name="Wasser S.P."/>
            <person name="Rambold G."/>
            <person name="Grigoriev I.V."/>
            <person name="Nevo E."/>
        </authorList>
    </citation>
    <scope>NUCLEOTIDE SEQUENCE [LARGE SCALE GENOMIC DNA]</scope>
    <source>
        <strain evidence="4">CBS 135680</strain>
    </source>
</reference>
<proteinExistence type="predicted"/>
<feature type="compositionally biased region" description="Basic and acidic residues" evidence="1">
    <location>
        <begin position="290"/>
        <end position="299"/>
    </location>
</feature>
<dbReference type="OrthoDB" id="273345at2759"/>
<evidence type="ECO:0000313" key="4">
    <source>
        <dbReference type="Proteomes" id="UP000019804"/>
    </source>
</evidence>
<dbReference type="PANTHER" id="PTHR11538:SF26">
    <property type="entry name" value="FERREDOXIN-FOLD ANTICODON-BINDING DOMAIN-CONTAINING PROTEIN 1"/>
    <property type="match status" value="1"/>
</dbReference>
<dbReference type="EMBL" id="KK088411">
    <property type="protein sequence ID" value="EYE99513.1"/>
    <property type="molecule type" value="Genomic_DNA"/>
</dbReference>
<dbReference type="AlphaFoldDB" id="A0A017SRD0"/>
<dbReference type="Proteomes" id="UP000019804">
    <property type="component" value="Unassembled WGS sequence"/>
</dbReference>
<feature type="region of interest" description="Disordered" evidence="1">
    <location>
        <begin position="385"/>
        <end position="407"/>
    </location>
</feature>
<feature type="region of interest" description="Disordered" evidence="1">
    <location>
        <begin position="126"/>
        <end position="146"/>
    </location>
</feature>
<dbReference type="GO" id="GO:0005737">
    <property type="term" value="C:cytoplasm"/>
    <property type="evidence" value="ECO:0007669"/>
    <property type="project" value="TreeGrafter"/>
</dbReference>
<dbReference type="HOGENOM" id="CLU_035438_0_1_1"/>
<name>A0A017SRD0_ASPRC</name>
<evidence type="ECO:0000259" key="2">
    <source>
        <dbReference type="Pfam" id="PF10354"/>
    </source>
</evidence>
<evidence type="ECO:0000313" key="3">
    <source>
        <dbReference type="EMBL" id="EYE99513.1"/>
    </source>
</evidence>
<organism evidence="3 4">
    <name type="scientific">Aspergillus ruber (strain CBS 135680)</name>
    <dbReference type="NCBI Taxonomy" id="1388766"/>
    <lineage>
        <taxon>Eukaryota</taxon>
        <taxon>Fungi</taxon>
        <taxon>Dikarya</taxon>
        <taxon>Ascomycota</taxon>
        <taxon>Pezizomycotina</taxon>
        <taxon>Eurotiomycetes</taxon>
        <taxon>Eurotiomycetidae</taxon>
        <taxon>Eurotiales</taxon>
        <taxon>Aspergillaceae</taxon>
        <taxon>Aspergillus</taxon>
        <taxon>Aspergillus subgen. Aspergillus</taxon>
    </lineage>
</organism>
<dbReference type="STRING" id="1388766.A0A017SRD0"/>
<feature type="compositionally biased region" description="Acidic residues" evidence="1">
    <location>
        <begin position="267"/>
        <end position="287"/>
    </location>
</feature>
<feature type="region of interest" description="Disordered" evidence="1">
    <location>
        <begin position="265"/>
        <end position="299"/>
    </location>
</feature>
<dbReference type="InterPro" id="IPR019446">
    <property type="entry name" value="BMT5-like"/>
</dbReference>
<feature type="region of interest" description="Disordered" evidence="1">
    <location>
        <begin position="28"/>
        <end position="62"/>
    </location>
</feature>
<dbReference type="Pfam" id="PF10354">
    <property type="entry name" value="BMT5-like"/>
    <property type="match status" value="1"/>
</dbReference>
<dbReference type="GO" id="GO:0070475">
    <property type="term" value="P:rRNA base methylation"/>
    <property type="evidence" value="ECO:0007669"/>
    <property type="project" value="InterPro"/>
</dbReference>
<dbReference type="GO" id="GO:0070042">
    <property type="term" value="F:rRNA (uridine-N3-)-methyltransferase activity"/>
    <property type="evidence" value="ECO:0007669"/>
    <property type="project" value="InterPro"/>
</dbReference>
<feature type="domain" description="25S rRNA (uridine-N(3))-methyltransferase BMT5-like" evidence="2">
    <location>
        <begin position="72"/>
        <end position="348"/>
    </location>
</feature>
<feature type="region of interest" description="Disordered" evidence="1">
    <location>
        <begin position="1"/>
        <end position="20"/>
    </location>
</feature>
<gene>
    <name evidence="3" type="ORF">EURHEDRAFT_445651</name>
</gene>
<protein>
    <recommendedName>
        <fullName evidence="2">25S rRNA (uridine-N(3))-methyltransferase BMT5-like domain-containing protein</fullName>
    </recommendedName>
</protein>
<keyword evidence="4" id="KW-1185">Reference proteome</keyword>
<evidence type="ECO:0000256" key="1">
    <source>
        <dbReference type="SAM" id="MobiDB-lite"/>
    </source>
</evidence>
<dbReference type="PANTHER" id="PTHR11538">
    <property type="entry name" value="PHENYLALANYL-TRNA SYNTHETASE"/>
    <property type="match status" value="1"/>
</dbReference>
<dbReference type="GeneID" id="63698667"/>
<accession>A0A017SRD0</accession>